<dbReference type="PROSITE" id="PS50097">
    <property type="entry name" value="BTB"/>
    <property type="match status" value="1"/>
</dbReference>
<accession>A0A9P6RBD4</accession>
<dbReference type="EMBL" id="JAAAIP010000509">
    <property type="protein sequence ID" value="KAG0315869.1"/>
    <property type="molecule type" value="Genomic_DNA"/>
</dbReference>
<proteinExistence type="predicted"/>
<dbReference type="OrthoDB" id="2380198at2759"/>
<evidence type="ECO:0000313" key="3">
    <source>
        <dbReference type="Proteomes" id="UP000738325"/>
    </source>
</evidence>
<reference evidence="2" key="1">
    <citation type="journal article" date="2020" name="Fungal Divers.">
        <title>Resolving the Mortierellaceae phylogeny through synthesis of multi-gene phylogenetics and phylogenomics.</title>
        <authorList>
            <person name="Vandepol N."/>
            <person name="Liber J."/>
            <person name="Desiro A."/>
            <person name="Na H."/>
            <person name="Kennedy M."/>
            <person name="Barry K."/>
            <person name="Grigoriev I.V."/>
            <person name="Miller A.N."/>
            <person name="O'Donnell K."/>
            <person name="Stajich J.E."/>
            <person name="Bonito G."/>
        </authorList>
    </citation>
    <scope>NUCLEOTIDE SEQUENCE</scope>
    <source>
        <strain evidence="2">REB-010B</strain>
    </source>
</reference>
<gene>
    <name evidence="2" type="ORF">BGZ99_007197</name>
</gene>
<dbReference type="Proteomes" id="UP000738325">
    <property type="component" value="Unassembled WGS sequence"/>
</dbReference>
<keyword evidence="3" id="KW-1185">Reference proteome</keyword>
<protein>
    <recommendedName>
        <fullName evidence="1">BTB domain-containing protein</fullName>
    </recommendedName>
</protein>
<dbReference type="AlphaFoldDB" id="A0A9P6RBD4"/>
<evidence type="ECO:0000259" key="1">
    <source>
        <dbReference type="PROSITE" id="PS50097"/>
    </source>
</evidence>
<sequence>MSTDIRILHFRMPSYETKPIASNLNYLRSSTPPPPTAAAALSSEQLPASSPSASALAKFEAHEWMCQLSIQEDTSTIRVALPPLAPTDSNRLEFRTCCSLQVTTVAHGSGLVSTNETSCNETEVLLSKKIKSEDLFERSIECKYFYFFYLDGDDILVDRHYEFQIILSSLPLKLLGPPNGANWTHTLALSESDPAARNVDPLVEMMAQFERHAPTSDVEIRFVSKAGLMLDRMRAHHAVLSIYPAFSQKLLLALTQGGRQQHNPHQRSVTPTVLTVPVEAWATFERMLGFIYSGRLPREGLFGPRSDQWRITFQQSQEYGLLPTQLGDADNHHRYQHINNDNGNKWAASCAVPWMAWHLNELRQVITNDNVLELYFGWGLDFMMVAEMCVRHVAERSQMQHGKGRDLGTYVMEQLKERYQGRRGSHEFQEALVALVMKTYAGQRH</sequence>
<evidence type="ECO:0000313" key="2">
    <source>
        <dbReference type="EMBL" id="KAG0315869.1"/>
    </source>
</evidence>
<organism evidence="2 3">
    <name type="scientific">Dissophora globulifera</name>
    <dbReference type="NCBI Taxonomy" id="979702"/>
    <lineage>
        <taxon>Eukaryota</taxon>
        <taxon>Fungi</taxon>
        <taxon>Fungi incertae sedis</taxon>
        <taxon>Mucoromycota</taxon>
        <taxon>Mortierellomycotina</taxon>
        <taxon>Mortierellomycetes</taxon>
        <taxon>Mortierellales</taxon>
        <taxon>Mortierellaceae</taxon>
        <taxon>Dissophora</taxon>
    </lineage>
</organism>
<feature type="domain" description="BTB" evidence="1">
    <location>
        <begin position="216"/>
        <end position="300"/>
    </location>
</feature>
<comment type="caution">
    <text evidence="2">The sequence shown here is derived from an EMBL/GenBank/DDBJ whole genome shotgun (WGS) entry which is preliminary data.</text>
</comment>
<dbReference type="InterPro" id="IPR000210">
    <property type="entry name" value="BTB/POZ_dom"/>
</dbReference>
<name>A0A9P6RBD4_9FUNG</name>